<evidence type="ECO:0000313" key="3">
    <source>
        <dbReference type="Proteomes" id="UP000499080"/>
    </source>
</evidence>
<dbReference type="AlphaFoldDB" id="A0A4Y2V7N9"/>
<dbReference type="Proteomes" id="UP000499080">
    <property type="component" value="Unassembled WGS sequence"/>
</dbReference>
<feature type="compositionally biased region" description="Basic and acidic residues" evidence="1">
    <location>
        <begin position="17"/>
        <end position="29"/>
    </location>
</feature>
<organism evidence="2 3">
    <name type="scientific">Araneus ventricosus</name>
    <name type="common">Orbweaver spider</name>
    <name type="synonym">Epeira ventricosa</name>
    <dbReference type="NCBI Taxonomy" id="182803"/>
    <lineage>
        <taxon>Eukaryota</taxon>
        <taxon>Metazoa</taxon>
        <taxon>Ecdysozoa</taxon>
        <taxon>Arthropoda</taxon>
        <taxon>Chelicerata</taxon>
        <taxon>Arachnida</taxon>
        <taxon>Araneae</taxon>
        <taxon>Araneomorphae</taxon>
        <taxon>Entelegynae</taxon>
        <taxon>Araneoidea</taxon>
        <taxon>Araneidae</taxon>
        <taxon>Araneus</taxon>
    </lineage>
</organism>
<name>A0A4Y2V7N9_ARAVE</name>
<sequence>MGKGHLSQNEKSQNGGEGEKLSEESRAGGKDLVLKTGGLGTVAQGECSDLLCHLHGAFMNGPPNFNNALQMDFIIAPNSEPELQIDWKTPFENVLLLPNNRTFCKVYAK</sequence>
<proteinExistence type="predicted"/>
<evidence type="ECO:0000313" key="2">
    <source>
        <dbReference type="EMBL" id="GBO20562.1"/>
    </source>
</evidence>
<keyword evidence="3" id="KW-1185">Reference proteome</keyword>
<accession>A0A4Y2V7N9</accession>
<reference evidence="2 3" key="1">
    <citation type="journal article" date="2019" name="Sci. Rep.">
        <title>Orb-weaving spider Araneus ventricosus genome elucidates the spidroin gene catalogue.</title>
        <authorList>
            <person name="Kono N."/>
            <person name="Nakamura H."/>
            <person name="Ohtoshi R."/>
            <person name="Moran D.A.P."/>
            <person name="Shinohara A."/>
            <person name="Yoshida Y."/>
            <person name="Fujiwara M."/>
            <person name="Mori M."/>
            <person name="Tomita M."/>
            <person name="Arakawa K."/>
        </authorList>
    </citation>
    <scope>NUCLEOTIDE SEQUENCE [LARGE SCALE GENOMIC DNA]</scope>
</reference>
<feature type="compositionally biased region" description="Polar residues" evidence="1">
    <location>
        <begin position="1"/>
        <end position="14"/>
    </location>
</feature>
<protein>
    <submittedName>
        <fullName evidence="2">Uncharacterized protein</fullName>
    </submittedName>
</protein>
<feature type="region of interest" description="Disordered" evidence="1">
    <location>
        <begin position="1"/>
        <end position="29"/>
    </location>
</feature>
<dbReference type="EMBL" id="BGPR01043897">
    <property type="protein sequence ID" value="GBO20562.1"/>
    <property type="molecule type" value="Genomic_DNA"/>
</dbReference>
<gene>
    <name evidence="2" type="ORF">AVEN_119919_1</name>
</gene>
<evidence type="ECO:0000256" key="1">
    <source>
        <dbReference type="SAM" id="MobiDB-lite"/>
    </source>
</evidence>
<comment type="caution">
    <text evidence="2">The sequence shown here is derived from an EMBL/GenBank/DDBJ whole genome shotgun (WGS) entry which is preliminary data.</text>
</comment>